<dbReference type="Gene3D" id="2.60.120.1440">
    <property type="match status" value="1"/>
</dbReference>
<dbReference type="Pfam" id="PF04773">
    <property type="entry name" value="FecR"/>
    <property type="match status" value="1"/>
</dbReference>
<protein>
    <submittedName>
        <fullName evidence="5">DUF4974 domain-containing protein</fullName>
    </submittedName>
</protein>
<dbReference type="InterPro" id="IPR012373">
    <property type="entry name" value="Ferrdict_sens_TM"/>
</dbReference>
<keyword evidence="1" id="KW-0812">Transmembrane</keyword>
<keyword evidence="1" id="KW-1133">Transmembrane helix</keyword>
<dbReference type="EMBL" id="JAODOP010000001">
    <property type="protein sequence ID" value="MEF3831757.1"/>
    <property type="molecule type" value="Genomic_DNA"/>
</dbReference>
<feature type="transmembrane region" description="Helical" evidence="1">
    <location>
        <begin position="84"/>
        <end position="104"/>
    </location>
</feature>
<dbReference type="InterPro" id="IPR032508">
    <property type="entry name" value="FecR_C"/>
</dbReference>
<reference evidence="5 6" key="1">
    <citation type="submission" date="2022-09" db="EMBL/GenBank/DDBJ databases">
        <title>Genome sequencing of Flavivirga sp. MEBiC05379.</title>
        <authorList>
            <person name="Oh H.-M."/>
            <person name="Kwon K.K."/>
            <person name="Park M.J."/>
            <person name="Yang S.-H."/>
        </authorList>
    </citation>
    <scope>NUCLEOTIDE SEQUENCE [LARGE SCALE GENOMIC DNA]</scope>
    <source>
        <strain evidence="5 6">MEBiC05379</strain>
    </source>
</reference>
<dbReference type="Pfam" id="PF16344">
    <property type="entry name" value="FecR_C"/>
    <property type="match status" value="1"/>
</dbReference>
<dbReference type="InterPro" id="IPR006860">
    <property type="entry name" value="FecR"/>
</dbReference>
<proteinExistence type="predicted"/>
<dbReference type="Gene3D" id="3.55.50.30">
    <property type="match status" value="1"/>
</dbReference>
<dbReference type="PANTHER" id="PTHR30273:SF2">
    <property type="entry name" value="PROTEIN FECR"/>
    <property type="match status" value="1"/>
</dbReference>
<feature type="domain" description="FecR protein" evidence="2">
    <location>
        <begin position="177"/>
        <end position="276"/>
    </location>
</feature>
<accession>A0ABU7XZN4</accession>
<feature type="domain" description="Protein FecR C-terminal" evidence="3">
    <location>
        <begin position="320"/>
        <end position="389"/>
    </location>
</feature>
<evidence type="ECO:0000256" key="1">
    <source>
        <dbReference type="SAM" id="Phobius"/>
    </source>
</evidence>
<keyword evidence="6" id="KW-1185">Reference proteome</keyword>
<evidence type="ECO:0000313" key="6">
    <source>
        <dbReference type="Proteomes" id="UP001337305"/>
    </source>
</evidence>
<gene>
    <name evidence="4" type="ORF">N1F79_01325</name>
    <name evidence="5" type="ORF">N1F79_22820</name>
</gene>
<sequence length="390" mass="43928">MESPGKTRSLSEKIAASLLMGEAPVDLEGLDGLTEEEKKRILFNITDRDKREERVGLINRLDKQKARNIILGRERQRYAKRKKAYLYGAMAASVALFLVMALLLDENGGPQKGTPAISANHIEAGTDRAILTLGDGSRVSLEKGRTYRSGNASSNGEEIEYRAGGRSTPPRETAYNTLSVPRGAEFQIRLSDGTRIWLNSETRLKYPVAFGEGETRQVELVHGEAYFDVSPSRLHGGAKFKVVHEFQDVEVLGTEFNIKAYKEEGNIYTTLVEGKVSVNQQDKKQLLAPNEQLNLNTQDKKMTMARVDTDKEVSWKEGVFSFRNKSLKDIMKTLSRWYDMEVVFENKVIENEMFMGSFNKGLSIEDVMTSIKNTNIINGYHIKEKTLTIK</sequence>
<name>A0ABU7XZN4_9FLAO</name>
<comment type="caution">
    <text evidence="5">The sequence shown here is derived from an EMBL/GenBank/DDBJ whole genome shotgun (WGS) entry which is preliminary data.</text>
</comment>
<dbReference type="Proteomes" id="UP001337305">
    <property type="component" value="Unassembled WGS sequence"/>
</dbReference>
<evidence type="ECO:0000259" key="3">
    <source>
        <dbReference type="Pfam" id="PF16344"/>
    </source>
</evidence>
<dbReference type="EMBL" id="JAODOP010000004">
    <property type="protein sequence ID" value="MEF3835974.1"/>
    <property type="molecule type" value="Genomic_DNA"/>
</dbReference>
<evidence type="ECO:0000313" key="4">
    <source>
        <dbReference type="EMBL" id="MEF3831757.1"/>
    </source>
</evidence>
<organism evidence="5 6">
    <name type="scientific">Flavivirga spongiicola</name>
    <dbReference type="NCBI Taxonomy" id="421621"/>
    <lineage>
        <taxon>Bacteria</taxon>
        <taxon>Pseudomonadati</taxon>
        <taxon>Bacteroidota</taxon>
        <taxon>Flavobacteriia</taxon>
        <taxon>Flavobacteriales</taxon>
        <taxon>Flavobacteriaceae</taxon>
        <taxon>Flavivirga</taxon>
    </lineage>
</organism>
<dbReference type="RefSeq" id="WP_303308248.1">
    <property type="nucleotide sequence ID" value="NZ_JAODOP010000001.1"/>
</dbReference>
<dbReference type="PANTHER" id="PTHR30273">
    <property type="entry name" value="PERIPLASMIC SIGNAL SENSOR AND SIGMA FACTOR ACTIVATOR FECR-RELATED"/>
    <property type="match status" value="1"/>
</dbReference>
<keyword evidence="1" id="KW-0472">Membrane</keyword>
<evidence type="ECO:0000259" key="2">
    <source>
        <dbReference type="Pfam" id="PF04773"/>
    </source>
</evidence>
<evidence type="ECO:0000313" key="5">
    <source>
        <dbReference type="EMBL" id="MEF3835974.1"/>
    </source>
</evidence>